<feature type="region of interest" description="Disordered" evidence="1">
    <location>
        <begin position="1"/>
        <end position="71"/>
    </location>
</feature>
<protein>
    <submittedName>
        <fullName evidence="2">Uncharacterized protein</fullName>
    </submittedName>
</protein>
<dbReference type="RefSeq" id="WP_136842063.1">
    <property type="nucleotide sequence ID" value="NZ_SWBR01000003.1"/>
</dbReference>
<feature type="compositionally biased region" description="Polar residues" evidence="1">
    <location>
        <begin position="1"/>
        <end position="16"/>
    </location>
</feature>
<dbReference type="Proteomes" id="UP000309488">
    <property type="component" value="Unassembled WGS sequence"/>
</dbReference>
<name>A0A4U1CRK1_9SPHI</name>
<dbReference type="AlphaFoldDB" id="A0A4U1CRK1"/>
<gene>
    <name evidence="2" type="ORF">FA048_13875</name>
</gene>
<evidence type="ECO:0000256" key="1">
    <source>
        <dbReference type="SAM" id="MobiDB-lite"/>
    </source>
</evidence>
<dbReference type="OrthoDB" id="800076at2"/>
<keyword evidence="3" id="KW-1185">Reference proteome</keyword>
<proteinExistence type="predicted"/>
<organism evidence="2 3">
    <name type="scientific">Pedobacter polaris</name>
    <dbReference type="NCBI Taxonomy" id="2571273"/>
    <lineage>
        <taxon>Bacteria</taxon>
        <taxon>Pseudomonadati</taxon>
        <taxon>Bacteroidota</taxon>
        <taxon>Sphingobacteriia</taxon>
        <taxon>Sphingobacteriales</taxon>
        <taxon>Sphingobacteriaceae</taxon>
        <taxon>Pedobacter</taxon>
    </lineage>
</organism>
<evidence type="ECO:0000313" key="3">
    <source>
        <dbReference type="Proteomes" id="UP000309488"/>
    </source>
</evidence>
<evidence type="ECO:0000313" key="2">
    <source>
        <dbReference type="EMBL" id="TKC08241.1"/>
    </source>
</evidence>
<accession>A0A4U1CRK1</accession>
<sequence>MITPENNIPLDDSQNSEAEDQQSQKDIHSNGFDDTNVSSEEEEEPQTDMLKQAYDASEPSYILDAGEDDDE</sequence>
<comment type="caution">
    <text evidence="2">The sequence shown here is derived from an EMBL/GenBank/DDBJ whole genome shotgun (WGS) entry which is preliminary data.</text>
</comment>
<dbReference type="EMBL" id="SWBR01000003">
    <property type="protein sequence ID" value="TKC08241.1"/>
    <property type="molecule type" value="Genomic_DNA"/>
</dbReference>
<reference evidence="2 3" key="1">
    <citation type="submission" date="2019-04" db="EMBL/GenBank/DDBJ databases">
        <title>Pedobacter sp. RP-3-22 sp. nov., isolated from Arctic soil.</title>
        <authorList>
            <person name="Dahal R.H."/>
            <person name="Kim D.-U."/>
        </authorList>
    </citation>
    <scope>NUCLEOTIDE SEQUENCE [LARGE SCALE GENOMIC DNA]</scope>
    <source>
        <strain evidence="2 3">RP-3-22</strain>
    </source>
</reference>